<dbReference type="Gene3D" id="1.10.510.10">
    <property type="entry name" value="Transferase(Phosphotransferase) domain 1"/>
    <property type="match status" value="1"/>
</dbReference>
<dbReference type="Pfam" id="PF08263">
    <property type="entry name" value="LRRNT_2"/>
    <property type="match status" value="1"/>
</dbReference>
<dbReference type="Gene3D" id="3.80.10.10">
    <property type="entry name" value="Ribonuclease Inhibitor"/>
    <property type="match status" value="3"/>
</dbReference>
<dbReference type="Pfam" id="PF23598">
    <property type="entry name" value="LRR_14"/>
    <property type="match status" value="1"/>
</dbReference>
<organism evidence="25 26">
    <name type="scientific">Rosa chinensis</name>
    <name type="common">China rose</name>
    <dbReference type="NCBI Taxonomy" id="74649"/>
    <lineage>
        <taxon>Eukaryota</taxon>
        <taxon>Viridiplantae</taxon>
        <taxon>Streptophyta</taxon>
        <taxon>Embryophyta</taxon>
        <taxon>Tracheophyta</taxon>
        <taxon>Spermatophyta</taxon>
        <taxon>Magnoliopsida</taxon>
        <taxon>eudicotyledons</taxon>
        <taxon>Gunneridae</taxon>
        <taxon>Pentapetalae</taxon>
        <taxon>rosids</taxon>
        <taxon>fabids</taxon>
        <taxon>Rosales</taxon>
        <taxon>Rosaceae</taxon>
        <taxon>Rosoideae</taxon>
        <taxon>Rosoideae incertae sedis</taxon>
        <taxon>Rosa</taxon>
    </lineage>
</organism>
<evidence type="ECO:0000256" key="20">
    <source>
        <dbReference type="ARBA" id="ARBA00047899"/>
    </source>
</evidence>
<evidence type="ECO:0000313" key="25">
    <source>
        <dbReference type="EMBL" id="PRQ32177.1"/>
    </source>
</evidence>
<keyword evidence="13 22" id="KW-0547">Nucleotide-binding</keyword>
<keyword evidence="14" id="KW-0418">Kinase</keyword>
<evidence type="ECO:0000256" key="22">
    <source>
        <dbReference type="PROSITE-ProRule" id="PRU10141"/>
    </source>
</evidence>
<dbReference type="CDD" id="cd14066">
    <property type="entry name" value="STKc_IRAK"/>
    <property type="match status" value="1"/>
</dbReference>
<keyword evidence="12" id="KW-0677">Repeat</keyword>
<name>A0A2P6QDC7_ROSCH</name>
<dbReference type="InterPro" id="IPR000719">
    <property type="entry name" value="Prot_kinase_dom"/>
</dbReference>
<evidence type="ECO:0000256" key="17">
    <source>
        <dbReference type="ARBA" id="ARBA00023136"/>
    </source>
</evidence>
<comment type="caution">
    <text evidence="25">The sequence shown here is derived from an EMBL/GenBank/DDBJ whole genome shotgun (WGS) entry which is preliminary data.</text>
</comment>
<evidence type="ECO:0000256" key="16">
    <source>
        <dbReference type="ARBA" id="ARBA00022989"/>
    </source>
</evidence>
<keyword evidence="19" id="KW-0325">Glycoprotein</keyword>
<evidence type="ECO:0000256" key="10">
    <source>
        <dbReference type="ARBA" id="ARBA00022692"/>
    </source>
</evidence>
<gene>
    <name evidence="25" type="ORF">RchiOBHm_Chr5g0043461</name>
</gene>
<evidence type="ECO:0000256" key="15">
    <source>
        <dbReference type="ARBA" id="ARBA00022840"/>
    </source>
</evidence>
<dbReference type="SUPFAM" id="SSF52058">
    <property type="entry name" value="L domain-like"/>
    <property type="match status" value="2"/>
</dbReference>
<dbReference type="InterPro" id="IPR008271">
    <property type="entry name" value="Ser/Thr_kinase_AS"/>
</dbReference>
<dbReference type="SMART" id="SM00369">
    <property type="entry name" value="LRR_TYP"/>
    <property type="match status" value="7"/>
</dbReference>
<dbReference type="GO" id="GO:0005886">
    <property type="term" value="C:plasma membrane"/>
    <property type="evidence" value="ECO:0007669"/>
    <property type="project" value="UniProtKB-SubCell"/>
</dbReference>
<feature type="transmembrane region" description="Helical" evidence="23">
    <location>
        <begin position="663"/>
        <end position="684"/>
    </location>
</feature>
<feature type="domain" description="Protein kinase" evidence="24">
    <location>
        <begin position="716"/>
        <end position="1022"/>
    </location>
</feature>
<dbReference type="FunFam" id="3.30.200.20:FF:000432">
    <property type="entry name" value="LRR receptor-like serine/threonine-protein kinase EFR"/>
    <property type="match status" value="1"/>
</dbReference>
<dbReference type="FunFam" id="3.80.10.10:FF:001158">
    <property type="entry name" value="Leucine-rich repeat protein kinase family protein"/>
    <property type="match status" value="1"/>
</dbReference>
<keyword evidence="10 23" id="KW-0812">Transmembrane</keyword>
<keyword evidence="11" id="KW-0732">Signal</keyword>
<dbReference type="InterPro" id="IPR001245">
    <property type="entry name" value="Ser-Thr/Tyr_kinase_cat_dom"/>
</dbReference>
<dbReference type="PROSITE" id="PS50011">
    <property type="entry name" value="PROTEIN_KINASE_DOM"/>
    <property type="match status" value="1"/>
</dbReference>
<evidence type="ECO:0000256" key="4">
    <source>
        <dbReference type="ARBA" id="ARBA00012513"/>
    </source>
</evidence>
<dbReference type="InterPro" id="IPR001611">
    <property type="entry name" value="Leu-rich_rpt"/>
</dbReference>
<evidence type="ECO:0000256" key="1">
    <source>
        <dbReference type="ARBA" id="ARBA00004251"/>
    </source>
</evidence>
<protein>
    <recommendedName>
        <fullName evidence="4">non-specific serine/threonine protein kinase</fullName>
        <ecNumber evidence="4">2.7.11.1</ecNumber>
    </recommendedName>
</protein>
<feature type="binding site" evidence="22">
    <location>
        <position position="744"/>
    </location>
    <ligand>
        <name>ATP</name>
        <dbReference type="ChEBI" id="CHEBI:30616"/>
    </ligand>
</feature>
<dbReference type="Pfam" id="PF00560">
    <property type="entry name" value="LRR_1"/>
    <property type="match status" value="4"/>
</dbReference>
<dbReference type="PANTHER" id="PTHR48053:SF37">
    <property type="entry name" value="LEUCINE-RICH REPEAT PROTEIN KINASE FAMILY PROTEIN"/>
    <property type="match status" value="1"/>
</dbReference>
<dbReference type="SUPFAM" id="SSF56112">
    <property type="entry name" value="Protein kinase-like (PK-like)"/>
    <property type="match status" value="1"/>
</dbReference>
<keyword evidence="16 23" id="KW-1133">Transmembrane helix</keyword>
<dbReference type="PROSITE" id="PS00108">
    <property type="entry name" value="PROTEIN_KINASE_ST"/>
    <property type="match status" value="1"/>
</dbReference>
<comment type="similarity">
    <text evidence="2">Belongs to the protein kinase superfamily. Ser/Thr protein kinase family.</text>
</comment>
<keyword evidence="18" id="KW-0675">Receptor</keyword>
<evidence type="ECO:0000256" key="19">
    <source>
        <dbReference type="ARBA" id="ARBA00023180"/>
    </source>
</evidence>
<evidence type="ECO:0000256" key="3">
    <source>
        <dbReference type="ARBA" id="ARBA00009592"/>
    </source>
</evidence>
<dbReference type="GO" id="GO:0004674">
    <property type="term" value="F:protein serine/threonine kinase activity"/>
    <property type="evidence" value="ECO:0007669"/>
    <property type="project" value="UniProtKB-KW"/>
</dbReference>
<accession>A0A2P6QDC7</accession>
<keyword evidence="26" id="KW-1185">Reference proteome</keyword>
<evidence type="ECO:0000256" key="23">
    <source>
        <dbReference type="SAM" id="Phobius"/>
    </source>
</evidence>
<evidence type="ECO:0000256" key="8">
    <source>
        <dbReference type="ARBA" id="ARBA00022614"/>
    </source>
</evidence>
<dbReference type="EC" id="2.7.11.1" evidence="4"/>
<dbReference type="InterPro" id="IPR017441">
    <property type="entry name" value="Protein_kinase_ATP_BS"/>
</dbReference>
<dbReference type="PANTHER" id="PTHR48053">
    <property type="entry name" value="LEUCINE RICH REPEAT FAMILY PROTEIN, EXPRESSED"/>
    <property type="match status" value="1"/>
</dbReference>
<keyword evidence="7" id="KW-0597">Phosphoprotein</keyword>
<dbReference type="InterPro" id="IPR051716">
    <property type="entry name" value="Plant_RL_S/T_kinase"/>
</dbReference>
<keyword evidence="15 22" id="KW-0067">ATP-binding</keyword>
<comment type="catalytic activity">
    <reaction evidence="21">
        <text>L-seryl-[protein] + ATP = O-phospho-L-seryl-[protein] + ADP + H(+)</text>
        <dbReference type="Rhea" id="RHEA:17989"/>
        <dbReference type="Rhea" id="RHEA-COMP:9863"/>
        <dbReference type="Rhea" id="RHEA-COMP:11604"/>
        <dbReference type="ChEBI" id="CHEBI:15378"/>
        <dbReference type="ChEBI" id="CHEBI:29999"/>
        <dbReference type="ChEBI" id="CHEBI:30616"/>
        <dbReference type="ChEBI" id="CHEBI:83421"/>
        <dbReference type="ChEBI" id="CHEBI:456216"/>
        <dbReference type="EC" id="2.7.11.1"/>
    </reaction>
</comment>
<dbReference type="FunFam" id="1.10.510.10:FF:000358">
    <property type="entry name" value="Putative leucine-rich repeat receptor-like serine/threonine-protein kinase"/>
    <property type="match status" value="1"/>
</dbReference>
<keyword evidence="17 23" id="KW-0472">Membrane</keyword>
<evidence type="ECO:0000256" key="14">
    <source>
        <dbReference type="ARBA" id="ARBA00022777"/>
    </source>
</evidence>
<dbReference type="InterPro" id="IPR013210">
    <property type="entry name" value="LRR_N_plant-typ"/>
</dbReference>
<evidence type="ECO:0000256" key="21">
    <source>
        <dbReference type="ARBA" id="ARBA00048679"/>
    </source>
</evidence>
<dbReference type="FunFam" id="3.80.10.10:FF:000275">
    <property type="entry name" value="Leucine-rich repeat receptor-like protein kinase"/>
    <property type="match status" value="1"/>
</dbReference>
<sequence length="1027" mass="111225">MRVLAVKVILIVCFLSRAVFICCLSSSMHLDQTFTSRLKGNETDRLALLSIKGNIQHDPNRVLSSWNNSIHFCLWHGVTCSSRHRQRVTMLDLSSQGLAGSISPHIGNLSFLRELLLYNNSFTQEIPPQIGHLHRLQLLSLMNNSFSGPIPASISNCFNLTFLTVGQNKLVGEIPSNLGFLSKLQTLVLQDNNLTGEIPPSLGNLSSLTVFSPAGNNFVGSIPSSLGQLKKLTFLSLEENKLSGTIPPSIYNLSAIVTFSVALNQIQGSMPSHLSTAFPNLKDFLIMGNAFTGAIPLSISNATSLVSFNVEENKLTGQVPNLRKLQNLTDFFVQSNHLGSGKQGDLSFVSELRNATQLRLLILGYNNFGGTLPTSISNLSTSLKMLWVHENQLHGSIPTGLGNLVNLQSLALLGNSITGSIPADIGKLSALGELYLSNNQLSGSIPSSLGNLTMLSRLYLLANNLSGSIPSSLGKCHGLLELDLSQNNLNGAIPQQLLIGLLSLSIILNLSRNHFVGSLPLQIGKLRNLGELDVSENLLSGELPNSLGDCESLEVLQLQGNSFKGLIPSSMKNLRGLRDLDLSRNNLSGHIPQFFKGFGNLENLNLSFNHLWGEVPIEGVFKNASATSVVGNTALCGGIAELRLPVCKSEVSKATGLSRTIKIVMALVSGFTLLVIAIMLSFLLHCKKRKAIKLSTLGNSVLQVSYATLLKATDEFSSTNLIGEGGFGSVYKGILDLDRVVAVKVLNMLHRGASKSFIAECEALRNIRHRNLVKIITACSSVDFRGNDFKALVYEFMENGSLEEWLHPSTGIETVIDAPKTLSLVQRLDIAIDVASALDYLHNHCETPIVHCDLKPSNVLLDKELTAHVSDFGLVRFLSKLTDNISGNQSSSIGIRGSVGYAAPEYGMGSEVSTYGDVYSFGVLLLEMFTGKRPTDPMFSDSLNLHNFVKMALPKHVEEITDSQLEGGITTVDEARNQPITRPQKIEECLKLIFGIGIASSAESPTNRKDISDVVSELHTVRNNLLG</sequence>
<dbReference type="InterPro" id="IPR011009">
    <property type="entry name" value="Kinase-like_dom_sf"/>
</dbReference>
<proteinExistence type="inferred from homology"/>
<dbReference type="PROSITE" id="PS00107">
    <property type="entry name" value="PROTEIN_KINASE_ATP"/>
    <property type="match status" value="1"/>
</dbReference>
<comment type="subcellular location">
    <subcellularLocation>
        <location evidence="1">Cell membrane</location>
        <topology evidence="1">Single-pass type I membrane protein</topology>
    </subcellularLocation>
</comment>
<evidence type="ECO:0000313" key="26">
    <source>
        <dbReference type="Proteomes" id="UP000238479"/>
    </source>
</evidence>
<dbReference type="InterPro" id="IPR032675">
    <property type="entry name" value="LRR_dom_sf"/>
</dbReference>
<dbReference type="FunFam" id="3.80.10.10:FF:000288">
    <property type="entry name" value="LRR receptor-like serine/threonine-protein kinase EFR"/>
    <property type="match status" value="1"/>
</dbReference>
<dbReference type="SMART" id="SM00220">
    <property type="entry name" value="S_TKc"/>
    <property type="match status" value="1"/>
</dbReference>
<evidence type="ECO:0000259" key="24">
    <source>
        <dbReference type="PROSITE" id="PS50011"/>
    </source>
</evidence>
<dbReference type="InterPro" id="IPR003591">
    <property type="entry name" value="Leu-rich_rpt_typical-subtyp"/>
</dbReference>
<dbReference type="Gene3D" id="3.30.200.20">
    <property type="entry name" value="Phosphorylase Kinase, domain 1"/>
    <property type="match status" value="1"/>
</dbReference>
<keyword evidence="9 25" id="KW-0808">Transferase</keyword>
<reference evidence="25 26" key="1">
    <citation type="journal article" date="2018" name="Nat. Genet.">
        <title>The Rosa genome provides new insights in the design of modern roses.</title>
        <authorList>
            <person name="Bendahmane M."/>
        </authorList>
    </citation>
    <scope>NUCLEOTIDE SEQUENCE [LARGE SCALE GENOMIC DNA]</scope>
    <source>
        <strain evidence="26">cv. Old Blush</strain>
    </source>
</reference>
<dbReference type="EMBL" id="PDCK01000043">
    <property type="protein sequence ID" value="PRQ32177.1"/>
    <property type="molecule type" value="Genomic_DNA"/>
</dbReference>
<evidence type="ECO:0000256" key="5">
    <source>
        <dbReference type="ARBA" id="ARBA00022475"/>
    </source>
</evidence>
<comment type="similarity">
    <text evidence="3">Belongs to the RLP family.</text>
</comment>
<dbReference type="AlphaFoldDB" id="A0A2P6QDC7"/>
<keyword evidence="8" id="KW-0433">Leucine-rich repeat</keyword>
<dbReference type="Pfam" id="PF07714">
    <property type="entry name" value="PK_Tyr_Ser-Thr"/>
    <property type="match status" value="1"/>
</dbReference>
<dbReference type="Pfam" id="PF13855">
    <property type="entry name" value="LRR_8"/>
    <property type="match status" value="1"/>
</dbReference>
<evidence type="ECO:0000256" key="13">
    <source>
        <dbReference type="ARBA" id="ARBA00022741"/>
    </source>
</evidence>
<dbReference type="Gramene" id="PRQ32177">
    <property type="protein sequence ID" value="PRQ32177"/>
    <property type="gene ID" value="RchiOBHm_Chr5g0043461"/>
</dbReference>
<evidence type="ECO:0000256" key="7">
    <source>
        <dbReference type="ARBA" id="ARBA00022553"/>
    </source>
</evidence>
<dbReference type="InterPro" id="IPR055414">
    <property type="entry name" value="LRR_R13L4/SHOC2-like"/>
</dbReference>
<evidence type="ECO:0000256" key="2">
    <source>
        <dbReference type="ARBA" id="ARBA00008684"/>
    </source>
</evidence>
<evidence type="ECO:0000256" key="18">
    <source>
        <dbReference type="ARBA" id="ARBA00023170"/>
    </source>
</evidence>
<evidence type="ECO:0000256" key="12">
    <source>
        <dbReference type="ARBA" id="ARBA00022737"/>
    </source>
</evidence>
<comment type="catalytic activity">
    <reaction evidence="20">
        <text>L-threonyl-[protein] + ATP = O-phospho-L-threonyl-[protein] + ADP + H(+)</text>
        <dbReference type="Rhea" id="RHEA:46608"/>
        <dbReference type="Rhea" id="RHEA-COMP:11060"/>
        <dbReference type="Rhea" id="RHEA-COMP:11605"/>
        <dbReference type="ChEBI" id="CHEBI:15378"/>
        <dbReference type="ChEBI" id="CHEBI:30013"/>
        <dbReference type="ChEBI" id="CHEBI:30616"/>
        <dbReference type="ChEBI" id="CHEBI:61977"/>
        <dbReference type="ChEBI" id="CHEBI:456216"/>
        <dbReference type="EC" id="2.7.11.1"/>
    </reaction>
</comment>
<evidence type="ECO:0000256" key="6">
    <source>
        <dbReference type="ARBA" id="ARBA00022527"/>
    </source>
</evidence>
<keyword evidence="5" id="KW-1003">Cell membrane</keyword>
<evidence type="ECO:0000256" key="9">
    <source>
        <dbReference type="ARBA" id="ARBA00022679"/>
    </source>
</evidence>
<dbReference type="GO" id="GO:0005524">
    <property type="term" value="F:ATP binding"/>
    <property type="evidence" value="ECO:0007669"/>
    <property type="project" value="UniProtKB-UniRule"/>
</dbReference>
<dbReference type="Proteomes" id="UP000238479">
    <property type="component" value="Chromosome 5"/>
</dbReference>
<dbReference type="OMA" id="ENHLGYG"/>
<keyword evidence="6" id="KW-0723">Serine/threonine-protein kinase</keyword>
<evidence type="ECO:0000256" key="11">
    <source>
        <dbReference type="ARBA" id="ARBA00022729"/>
    </source>
</evidence>